<evidence type="ECO:0000313" key="3">
    <source>
        <dbReference type="Proteomes" id="UP001559025"/>
    </source>
</evidence>
<dbReference type="EMBL" id="JAZHFV010000005">
    <property type="protein sequence ID" value="MEX4008946.1"/>
    <property type="molecule type" value="Genomic_DNA"/>
</dbReference>
<name>A0ABV3WW88_9HYPH</name>
<organism evidence="2 3">
    <name type="scientific">Neoaquamicrobium sediminum</name>
    <dbReference type="NCBI Taxonomy" id="1849104"/>
    <lineage>
        <taxon>Bacteria</taxon>
        <taxon>Pseudomonadati</taxon>
        <taxon>Pseudomonadota</taxon>
        <taxon>Alphaproteobacteria</taxon>
        <taxon>Hyphomicrobiales</taxon>
        <taxon>Phyllobacteriaceae</taxon>
        <taxon>Neoaquamicrobium</taxon>
    </lineage>
</organism>
<dbReference type="SUPFAM" id="SSF89796">
    <property type="entry name" value="CoA-transferase family III (CaiB/BaiF)"/>
    <property type="match status" value="1"/>
</dbReference>
<evidence type="ECO:0000313" key="2">
    <source>
        <dbReference type="EMBL" id="MEX4008946.1"/>
    </source>
</evidence>
<gene>
    <name evidence="2" type="ORF">V1479_16675</name>
</gene>
<comment type="caution">
    <text evidence="2">The sequence shown here is derived from an EMBL/GenBank/DDBJ whole genome shotgun (WGS) entry which is preliminary data.</text>
</comment>
<dbReference type="Pfam" id="PF02515">
    <property type="entry name" value="CoA_transf_3"/>
    <property type="match status" value="2"/>
</dbReference>
<dbReference type="Proteomes" id="UP001559025">
    <property type="component" value="Unassembled WGS sequence"/>
</dbReference>
<dbReference type="PANTHER" id="PTHR48228:SF6">
    <property type="entry name" value="L-CARNITINE COA-TRANSFERASE"/>
    <property type="match status" value="1"/>
</dbReference>
<accession>A0ABV3WW88</accession>
<dbReference type="InterPro" id="IPR050509">
    <property type="entry name" value="CoA-transferase_III"/>
</dbReference>
<reference evidence="2 3" key="1">
    <citation type="submission" date="2024-01" db="EMBL/GenBank/DDBJ databases">
        <title>New evidence supports the origin of RcGTA from prophage.</title>
        <authorList>
            <person name="Xu Y."/>
            <person name="Liu B."/>
            <person name="Chen F."/>
        </authorList>
    </citation>
    <scope>NUCLEOTIDE SEQUENCE [LARGE SCALE GENOMIC DNA]</scope>
    <source>
        <strain evidence="2 3">CBW1107-2</strain>
    </source>
</reference>
<dbReference type="InterPro" id="IPR023606">
    <property type="entry name" value="CoA-Trfase_III_dom_1_sf"/>
</dbReference>
<sequence>MPQEAVRADVARPLAGLIVVEITATPAAAFAAALAADHGATVIVCEPAEGSPLRRLGPESVQAHWWAALGRGKLSLCLDEHKPEFAAILSRLEGRSGILFRDEWAFAHCLSDRTGPQLLDVCLHATGADRRDLWPWSTRSEFAAAASGVMALTGAADGFGVAPELPLADYCAGTLALSAALAELRAAKLADRTPRPLRFGLHEALMRMNEWQVAIASGLDRAERRNGNRFPMNSNIGNIFKTSDGRLITVSAATQPVAARFLAMIGGPALAQDPRFSTPAARRENMDALDAEIATWIGARPAADVLRMARECDVVVGPVHDAGDIEEHPQVVARANVVAVDGRRMPAITPRHVSRDQSVPRNAPRIGEHSNAVLEAIGFEPEEAQALLETGAVKQG</sequence>
<dbReference type="PANTHER" id="PTHR48228">
    <property type="entry name" value="SUCCINYL-COA--D-CITRAMALATE COA-TRANSFERASE"/>
    <property type="match status" value="1"/>
</dbReference>
<dbReference type="GO" id="GO:0016740">
    <property type="term" value="F:transferase activity"/>
    <property type="evidence" value="ECO:0007669"/>
    <property type="project" value="UniProtKB-KW"/>
</dbReference>
<dbReference type="Gene3D" id="3.40.50.10540">
    <property type="entry name" value="Crotonobetainyl-coa:carnitine coa-transferase, domain 1"/>
    <property type="match status" value="1"/>
</dbReference>
<proteinExistence type="predicted"/>
<dbReference type="InterPro" id="IPR044855">
    <property type="entry name" value="CoA-Trfase_III_dom3_sf"/>
</dbReference>
<dbReference type="Gene3D" id="3.30.1540.10">
    <property type="entry name" value="formyl-coa transferase, domain 3"/>
    <property type="match status" value="1"/>
</dbReference>
<keyword evidence="3" id="KW-1185">Reference proteome</keyword>
<protein>
    <submittedName>
        <fullName evidence="2">CoA transferase</fullName>
    </submittedName>
</protein>
<dbReference type="RefSeq" id="WP_368803920.1">
    <property type="nucleotide sequence ID" value="NZ_JAZHFV010000005.1"/>
</dbReference>
<evidence type="ECO:0000256" key="1">
    <source>
        <dbReference type="ARBA" id="ARBA00022679"/>
    </source>
</evidence>
<dbReference type="InterPro" id="IPR003673">
    <property type="entry name" value="CoA-Trfase_fam_III"/>
</dbReference>
<keyword evidence="1 2" id="KW-0808">Transferase</keyword>